<dbReference type="Pfam" id="PF13579">
    <property type="entry name" value="Glyco_trans_4_4"/>
    <property type="match status" value="1"/>
</dbReference>
<gene>
    <name evidence="2" type="ORF">SAMN05421640_0785</name>
</gene>
<sequence>MAKRVLLISPYFPPHNTIGTKRAVNFVQGVHGQEDWEVIVLASKPFKDEYDFRLSHCVPEGVKAHYEFVGIFRPLIKLLAQGFNRKNRKKPNEEEPQIIKKKTIKKKRSISLTPFDQYVWDVNSAIYNGKKLMRQYKPDVIWVNADPWSGFLVAAKLSRKFGVPWVADLRDPWTVFEKKMQWRPTLTVKIIRWYEKRFFSSASKVVLNTEIAYEAYKSRYPSSFSNKFMYIRNAYNECLLREFGLKPDKKAFTFGYYGGFRDLVPSDDIIRGLADLIKKHDLDPSEVRFEVRGNVYPEFWDQVNEHKLEEYVSVEKEINLGQTITLLRSWDALLISAAYDRRWMIPAKFYDYLFARKPIIAISNNKELNRLINETKSGRSVETKKPDEILALFEAYFKKGKSDLIENQTYIEPYGLDKQAIKFRETLNEVMKS</sequence>
<evidence type="ECO:0000313" key="3">
    <source>
        <dbReference type="Proteomes" id="UP000198393"/>
    </source>
</evidence>
<organism evidence="2 3">
    <name type="scientific">Ekhidna lutea</name>
    <dbReference type="NCBI Taxonomy" id="447679"/>
    <lineage>
        <taxon>Bacteria</taxon>
        <taxon>Pseudomonadati</taxon>
        <taxon>Bacteroidota</taxon>
        <taxon>Cytophagia</taxon>
        <taxon>Cytophagales</taxon>
        <taxon>Reichenbachiellaceae</taxon>
        <taxon>Ekhidna</taxon>
    </lineage>
</organism>
<dbReference type="Gene3D" id="3.40.50.2000">
    <property type="entry name" value="Glycogen Phosphorylase B"/>
    <property type="match status" value="1"/>
</dbReference>
<keyword evidence="3" id="KW-1185">Reference proteome</keyword>
<dbReference type="InterPro" id="IPR028098">
    <property type="entry name" value="Glyco_trans_4-like_N"/>
</dbReference>
<dbReference type="EMBL" id="FZPD01000001">
    <property type="protein sequence ID" value="SNS59019.1"/>
    <property type="molecule type" value="Genomic_DNA"/>
</dbReference>
<protein>
    <submittedName>
        <fullName evidence="2">Glycosyltransferase Family 4</fullName>
    </submittedName>
</protein>
<dbReference type="Proteomes" id="UP000198393">
    <property type="component" value="Unassembled WGS sequence"/>
</dbReference>
<keyword evidence="2" id="KW-0808">Transferase</keyword>
<proteinExistence type="predicted"/>
<dbReference type="AlphaFoldDB" id="A0A239FQF1"/>
<name>A0A239FQF1_EKHLU</name>
<dbReference type="RefSeq" id="WP_089355529.1">
    <property type="nucleotide sequence ID" value="NZ_FZPD01000001.1"/>
</dbReference>
<accession>A0A239FQF1</accession>
<reference evidence="2 3" key="1">
    <citation type="submission" date="2017-06" db="EMBL/GenBank/DDBJ databases">
        <authorList>
            <person name="Kim H.J."/>
            <person name="Triplett B.A."/>
        </authorList>
    </citation>
    <scope>NUCLEOTIDE SEQUENCE [LARGE SCALE GENOMIC DNA]</scope>
    <source>
        <strain evidence="2 3">DSM 19307</strain>
    </source>
</reference>
<dbReference type="GO" id="GO:0016757">
    <property type="term" value="F:glycosyltransferase activity"/>
    <property type="evidence" value="ECO:0007669"/>
    <property type="project" value="UniProtKB-ARBA"/>
</dbReference>
<evidence type="ECO:0000313" key="2">
    <source>
        <dbReference type="EMBL" id="SNS59019.1"/>
    </source>
</evidence>
<dbReference type="SUPFAM" id="SSF53756">
    <property type="entry name" value="UDP-Glycosyltransferase/glycogen phosphorylase"/>
    <property type="match status" value="1"/>
</dbReference>
<evidence type="ECO:0000259" key="1">
    <source>
        <dbReference type="Pfam" id="PF13579"/>
    </source>
</evidence>
<feature type="domain" description="Glycosyltransferase subfamily 4-like N-terminal" evidence="1">
    <location>
        <begin position="118"/>
        <end position="214"/>
    </location>
</feature>